<dbReference type="Pfam" id="PF00107">
    <property type="entry name" value="ADH_zinc_N"/>
    <property type="match status" value="1"/>
</dbReference>
<comment type="cofactor">
    <cofactor evidence="4">
        <name>Zn(2+)</name>
        <dbReference type="ChEBI" id="CHEBI:29105"/>
    </cofactor>
</comment>
<dbReference type="InterPro" id="IPR050129">
    <property type="entry name" value="Zn_alcohol_dh"/>
</dbReference>
<evidence type="ECO:0000313" key="8">
    <source>
        <dbReference type="Proteomes" id="UP001172681"/>
    </source>
</evidence>
<comment type="similarity">
    <text evidence="4">Belongs to the zinc-containing alcohol dehydrogenase family.</text>
</comment>
<dbReference type="Gene3D" id="3.40.50.720">
    <property type="entry name" value="NAD(P)-binding Rossmann-like Domain"/>
    <property type="match status" value="1"/>
</dbReference>
<dbReference type="InterPro" id="IPR011032">
    <property type="entry name" value="GroES-like_sf"/>
</dbReference>
<dbReference type="Proteomes" id="UP001172681">
    <property type="component" value="Unassembled WGS sequence"/>
</dbReference>
<evidence type="ECO:0000256" key="1">
    <source>
        <dbReference type="ARBA" id="ARBA00022723"/>
    </source>
</evidence>
<dbReference type="SUPFAM" id="SSF50129">
    <property type="entry name" value="GroES-like"/>
    <property type="match status" value="1"/>
</dbReference>
<evidence type="ECO:0000256" key="2">
    <source>
        <dbReference type="ARBA" id="ARBA00022833"/>
    </source>
</evidence>
<proteinExistence type="inferred from homology"/>
<dbReference type="InterPro" id="IPR036291">
    <property type="entry name" value="NAD(P)-bd_dom_sf"/>
</dbReference>
<dbReference type="GO" id="GO:0008270">
    <property type="term" value="F:zinc ion binding"/>
    <property type="evidence" value="ECO:0007669"/>
    <property type="project" value="InterPro"/>
</dbReference>
<dbReference type="GO" id="GO:0016491">
    <property type="term" value="F:oxidoreductase activity"/>
    <property type="evidence" value="ECO:0007669"/>
    <property type="project" value="UniProtKB-KW"/>
</dbReference>
<dbReference type="AlphaFoldDB" id="A0AA39D0V8"/>
<evidence type="ECO:0000256" key="4">
    <source>
        <dbReference type="RuleBase" id="RU361277"/>
    </source>
</evidence>
<reference evidence="7" key="1">
    <citation type="submission" date="2022-10" db="EMBL/GenBank/DDBJ databases">
        <title>Culturing micro-colonial fungi from biological soil crusts in the Mojave desert and describing Neophaeococcomyces mojavensis, and introducing the new genera and species Taxawa tesnikishii.</title>
        <authorList>
            <person name="Kurbessoian T."/>
            <person name="Stajich J.E."/>
        </authorList>
    </citation>
    <scope>NUCLEOTIDE SEQUENCE</scope>
    <source>
        <strain evidence="7">TK_35</strain>
    </source>
</reference>
<evidence type="ECO:0000313" key="7">
    <source>
        <dbReference type="EMBL" id="KAJ9641310.1"/>
    </source>
</evidence>
<dbReference type="InterPro" id="IPR013154">
    <property type="entry name" value="ADH-like_N"/>
</dbReference>
<evidence type="ECO:0008006" key="9">
    <source>
        <dbReference type="Google" id="ProtNLM"/>
    </source>
</evidence>
<dbReference type="InterPro" id="IPR013149">
    <property type="entry name" value="ADH-like_C"/>
</dbReference>
<evidence type="ECO:0000256" key="3">
    <source>
        <dbReference type="ARBA" id="ARBA00023002"/>
    </source>
</evidence>
<dbReference type="PANTHER" id="PTHR43401:SF2">
    <property type="entry name" value="L-THREONINE 3-DEHYDROGENASE"/>
    <property type="match status" value="1"/>
</dbReference>
<feature type="domain" description="Alcohol dehydrogenase-like C-terminal" evidence="5">
    <location>
        <begin position="188"/>
        <end position="324"/>
    </location>
</feature>
<dbReference type="Pfam" id="PF08240">
    <property type="entry name" value="ADH_N"/>
    <property type="match status" value="1"/>
</dbReference>
<keyword evidence="3" id="KW-0560">Oxidoreductase</keyword>
<keyword evidence="2 4" id="KW-0862">Zinc</keyword>
<evidence type="ECO:0000259" key="5">
    <source>
        <dbReference type="Pfam" id="PF00107"/>
    </source>
</evidence>
<keyword evidence="8" id="KW-1185">Reference proteome</keyword>
<gene>
    <name evidence="7" type="ORF">H2204_002988</name>
</gene>
<comment type="caution">
    <text evidence="7">The sequence shown here is derived from an EMBL/GenBank/DDBJ whole genome shotgun (WGS) entry which is preliminary data.</text>
</comment>
<keyword evidence="1 4" id="KW-0479">Metal-binding</keyword>
<dbReference type="PROSITE" id="PS00059">
    <property type="entry name" value="ADH_ZINC"/>
    <property type="match status" value="1"/>
</dbReference>
<evidence type="ECO:0000259" key="6">
    <source>
        <dbReference type="Pfam" id="PF08240"/>
    </source>
</evidence>
<feature type="domain" description="Alcohol dehydrogenase-like N-terminal" evidence="6">
    <location>
        <begin position="27"/>
        <end position="147"/>
    </location>
</feature>
<sequence length="364" mass="39620">MENMRALKILQGAKTPTLETVEIPPVGPQDVLIKVKAAGLAPGPFNLARIGRLTHLPMTLGHEVAGVVESVGNSVRHVQPGDRVRLHPGLSCRSCDLCLSDRDHMCAQCGMMGFQGFSNDIPLFENYRNGGLADYVRAPEWAVDKLPENVSFELGSKVHDLATGLNVLRQADLQPGSTVIVTACTGAMGASVLKLATFFGIHRLVLVGRSTERLQDVAKLTGIPCDIVATDQLSEDWATKGGLVKSLKSLLPGGADAIIDLMPSGQAILQVVQALRTNGVLVHIGGNSASFDLPMVLFMANCWRIVGTRMHSRRDAKTILKWLQEGRFSAEDLITHRWEFDQWNEALALLQDRSEPMYMSVILP</sequence>
<dbReference type="EMBL" id="JAPDRN010000012">
    <property type="protein sequence ID" value="KAJ9641310.1"/>
    <property type="molecule type" value="Genomic_DNA"/>
</dbReference>
<name>A0AA39D0V8_9EURO</name>
<dbReference type="InterPro" id="IPR002328">
    <property type="entry name" value="ADH_Zn_CS"/>
</dbReference>
<dbReference type="SUPFAM" id="SSF51735">
    <property type="entry name" value="NAD(P)-binding Rossmann-fold domains"/>
    <property type="match status" value="1"/>
</dbReference>
<dbReference type="Gene3D" id="3.90.180.10">
    <property type="entry name" value="Medium-chain alcohol dehydrogenases, catalytic domain"/>
    <property type="match status" value="1"/>
</dbReference>
<accession>A0AA39D0V8</accession>
<dbReference type="PANTHER" id="PTHR43401">
    <property type="entry name" value="L-THREONINE 3-DEHYDROGENASE"/>
    <property type="match status" value="1"/>
</dbReference>
<protein>
    <recommendedName>
        <fullName evidence="9">Alcohol dehydrogenase</fullName>
    </recommendedName>
</protein>
<organism evidence="7 8">
    <name type="scientific">Knufia peltigerae</name>
    <dbReference type="NCBI Taxonomy" id="1002370"/>
    <lineage>
        <taxon>Eukaryota</taxon>
        <taxon>Fungi</taxon>
        <taxon>Dikarya</taxon>
        <taxon>Ascomycota</taxon>
        <taxon>Pezizomycotina</taxon>
        <taxon>Eurotiomycetes</taxon>
        <taxon>Chaetothyriomycetidae</taxon>
        <taxon>Chaetothyriales</taxon>
        <taxon>Trichomeriaceae</taxon>
        <taxon>Knufia</taxon>
    </lineage>
</organism>